<organism evidence="1 2">
    <name type="scientific">Savagea serpentis</name>
    <dbReference type="NCBI Taxonomy" id="2785297"/>
    <lineage>
        <taxon>Bacteria</taxon>
        <taxon>Bacillati</taxon>
        <taxon>Bacillota</taxon>
        <taxon>Bacilli</taxon>
        <taxon>Bacillales</taxon>
        <taxon>Caryophanaceae</taxon>
        <taxon>Savagea</taxon>
    </lineage>
</organism>
<sequence length="67" mass="7830">MRVQCALCDKIDNIPDFSTTAKKLRNKPIRTYLCDECNTRITENTEARIATGRFKLYRSSHTTEDQF</sequence>
<accession>A0A8J7KGI1</accession>
<dbReference type="EMBL" id="JADKPV010000001">
    <property type="protein sequence ID" value="MBF4499828.1"/>
    <property type="molecule type" value="Genomic_DNA"/>
</dbReference>
<dbReference type="Proteomes" id="UP000622653">
    <property type="component" value="Unassembled WGS sequence"/>
</dbReference>
<dbReference type="RefSeq" id="WP_194561307.1">
    <property type="nucleotide sequence ID" value="NZ_JADKPV010000001.1"/>
</dbReference>
<dbReference type="InterPro" id="IPR019241">
    <property type="entry name" value="DUF2197"/>
</dbReference>
<evidence type="ECO:0000313" key="1">
    <source>
        <dbReference type="EMBL" id="MBF4499828.1"/>
    </source>
</evidence>
<reference evidence="1" key="1">
    <citation type="submission" date="2020-11" db="EMBL/GenBank/DDBJ databases">
        <title>Multidrug resistant novel bacterium Savagea serpentis sp. nov., isolated from the scats of a vine snake (Ahaetulla nasuta).</title>
        <authorList>
            <person name="Venkata Ramana V."/>
            <person name="Vikas Patil S."/>
            <person name="Yogita Lugani V."/>
        </authorList>
    </citation>
    <scope>NUCLEOTIDE SEQUENCE</scope>
    <source>
        <strain evidence="1">SN6</strain>
    </source>
</reference>
<gene>
    <name evidence="1" type="ORF">IRY55_00530</name>
</gene>
<proteinExistence type="predicted"/>
<evidence type="ECO:0000313" key="2">
    <source>
        <dbReference type="Proteomes" id="UP000622653"/>
    </source>
</evidence>
<name>A0A8J7KGI1_9BACL</name>
<dbReference type="AlphaFoldDB" id="A0A8J7KGI1"/>
<comment type="caution">
    <text evidence="1">The sequence shown here is derived from an EMBL/GenBank/DDBJ whole genome shotgun (WGS) entry which is preliminary data.</text>
</comment>
<keyword evidence="2" id="KW-1185">Reference proteome</keyword>
<dbReference type="Pfam" id="PF09963">
    <property type="entry name" value="DUF2197"/>
    <property type="match status" value="1"/>
</dbReference>
<protein>
    <submittedName>
        <fullName evidence="1">YlaI family protein</fullName>
    </submittedName>
</protein>